<organism evidence="3 4">
    <name type="scientific">Nannochloropsis salina CCMP1776</name>
    <dbReference type="NCBI Taxonomy" id="1027361"/>
    <lineage>
        <taxon>Eukaryota</taxon>
        <taxon>Sar</taxon>
        <taxon>Stramenopiles</taxon>
        <taxon>Ochrophyta</taxon>
        <taxon>Eustigmatophyceae</taxon>
        <taxon>Eustigmatales</taxon>
        <taxon>Monodopsidaceae</taxon>
        <taxon>Microchloropsis</taxon>
        <taxon>Microchloropsis salina</taxon>
    </lineage>
</organism>
<keyword evidence="4" id="KW-1185">Reference proteome</keyword>
<dbReference type="Proteomes" id="UP000355283">
    <property type="component" value="Unassembled WGS sequence"/>
</dbReference>
<feature type="compositionally biased region" description="Basic and acidic residues" evidence="2">
    <location>
        <begin position="1"/>
        <end position="23"/>
    </location>
</feature>
<feature type="compositionally biased region" description="Pro residues" evidence="2">
    <location>
        <begin position="279"/>
        <end position="294"/>
    </location>
</feature>
<reference evidence="3 4" key="1">
    <citation type="submission" date="2019-01" db="EMBL/GenBank/DDBJ databases">
        <title>Nuclear Genome Assembly of the Microalgal Biofuel strain Nannochloropsis salina CCMP1776.</title>
        <authorList>
            <person name="Hovde B."/>
        </authorList>
    </citation>
    <scope>NUCLEOTIDE SEQUENCE [LARGE SCALE GENOMIC DNA]</scope>
    <source>
        <strain evidence="3 4">CCMP1776</strain>
    </source>
</reference>
<comment type="similarity">
    <text evidence="1">Belongs to the HEBP family.</text>
</comment>
<protein>
    <submittedName>
        <fullName evidence="3">Uncharacterized protein</fullName>
    </submittedName>
</protein>
<gene>
    <name evidence="3" type="ORF">NSK_001689</name>
</gene>
<feature type="compositionally biased region" description="Acidic residues" evidence="2">
    <location>
        <begin position="46"/>
        <end position="65"/>
    </location>
</feature>
<evidence type="ECO:0000256" key="2">
    <source>
        <dbReference type="SAM" id="MobiDB-lite"/>
    </source>
</evidence>
<dbReference type="Pfam" id="PF04832">
    <property type="entry name" value="SOUL"/>
    <property type="match status" value="1"/>
</dbReference>
<dbReference type="InterPro" id="IPR011256">
    <property type="entry name" value="Reg_factor_effector_dom_sf"/>
</dbReference>
<evidence type="ECO:0000313" key="3">
    <source>
        <dbReference type="EMBL" id="TFJ87357.1"/>
    </source>
</evidence>
<sequence>MDGKEGYGRDGDSYRPGEQHRSMLQDSSEDYVEHVRNGVLSLSPDREEEGDSVEEKEEEEWDGTEEEGRGPRRGFSDNWRTKGTREPAWREKGEAGGCEREAKRIVDSEVEACGPWGPPRRYPVREESAGRESASGSVFSSHYHGKGENHALRGTSPRGPAGAKRMMRIYAPPPSSPSCPPLHRRPRPRCLSSPSPSPPFPSLLSLKQSHVPTRPKHRGRGRWWLLRWRPLPSWFGRHSRPWVLRQDSPWKRAWDMLTVLVALLVLCYDAASLVHRHPGPFPPGPTPSSPPSAPPSSTSSQASPSPAPSPLDATSLYHLLLLETFWFLADLALAFRTEVEAGVDPEAETETLVLLTDPHAIAVQYLTRDFWLDLCFSFPWLAISALLLAPKQKKRNLLRRAIGHVGRGVGGLFGRVKRGVGEKIPRMLRPGNVKRFLEWTKVLDVKKVDGVKHVVKYRSGYRGLRLFIRALRWLCRLPVVSFLWRVYRKLEAHLVVALPDGEGGEEEKTTPGKDFKRESHMQFLTGRVVVGLLLWDFLDRSGAFWLPSRLPPRVAVSNVVRLEATKSKGDLSWQESLELLMSPTTGMAQRQVLFQDVVSRAPEIRKDVEEAIREGSVDGLLTDGIKAVRRQLTEDIIPQLASEPEQAAKILLEEMPKLAQRSYENLPKNPKELAETLREVSTALPSEARNVFLRTPEGLETPSFQVLHEGHGYEIREYDPYTVAYTEMGSSDAKAESTGAGPVLGSPTMTGGAFNTLAGYIFGANEAKTNMAMTTPVEIRKDAQHRGAGEAYSMRFIMASPYTTETAPRPMDSKVRLTTTARERLAAREFAGFATEGEVQRQLISLLSLLDRDGVTVVDPASYRIFQYNPPYTLPWLRRNEILVEVKGGPSVGTVKMEEPVLVETTLVNEEDEGGEDDLSPSDY</sequence>
<dbReference type="InterPro" id="IPR006917">
    <property type="entry name" value="SOUL_heme-bd"/>
</dbReference>
<dbReference type="OrthoDB" id="187572at2759"/>
<name>A0A4D9DAF2_9STRA</name>
<dbReference type="PANTHER" id="PTHR11220:SF58">
    <property type="entry name" value="SOUL HEME-BINDING FAMILY PROTEIN"/>
    <property type="match status" value="1"/>
</dbReference>
<feature type="region of interest" description="Disordered" evidence="2">
    <location>
        <begin position="1"/>
        <end position="217"/>
    </location>
</feature>
<dbReference type="EMBL" id="SDOX01000006">
    <property type="protein sequence ID" value="TFJ87357.1"/>
    <property type="molecule type" value="Genomic_DNA"/>
</dbReference>
<feature type="region of interest" description="Disordered" evidence="2">
    <location>
        <begin position="279"/>
        <end position="309"/>
    </location>
</feature>
<feature type="compositionally biased region" description="Basic and acidic residues" evidence="2">
    <location>
        <begin position="79"/>
        <end position="107"/>
    </location>
</feature>
<dbReference type="AlphaFoldDB" id="A0A4D9DAF2"/>
<comment type="caution">
    <text evidence="3">The sequence shown here is derived from an EMBL/GenBank/DDBJ whole genome shotgun (WGS) entry which is preliminary data.</text>
</comment>
<accession>A0A4D9DAF2</accession>
<feature type="compositionally biased region" description="Low complexity" evidence="2">
    <location>
        <begin position="295"/>
        <end position="304"/>
    </location>
</feature>
<feature type="compositionally biased region" description="Pro residues" evidence="2">
    <location>
        <begin position="171"/>
        <end position="180"/>
    </location>
</feature>
<dbReference type="SUPFAM" id="SSF55136">
    <property type="entry name" value="Probable bacterial effector-binding domain"/>
    <property type="match status" value="1"/>
</dbReference>
<proteinExistence type="inferred from homology"/>
<dbReference type="Gene3D" id="3.20.80.10">
    <property type="entry name" value="Regulatory factor, effector binding domain"/>
    <property type="match status" value="1"/>
</dbReference>
<dbReference type="PANTHER" id="PTHR11220">
    <property type="entry name" value="HEME-BINDING PROTEIN-RELATED"/>
    <property type="match status" value="1"/>
</dbReference>
<evidence type="ECO:0000313" key="4">
    <source>
        <dbReference type="Proteomes" id="UP000355283"/>
    </source>
</evidence>
<evidence type="ECO:0000256" key="1">
    <source>
        <dbReference type="ARBA" id="ARBA00009817"/>
    </source>
</evidence>